<organism evidence="2 3">
    <name type="scientific">Cystobacter ferrugineus</name>
    <dbReference type="NCBI Taxonomy" id="83449"/>
    <lineage>
        <taxon>Bacteria</taxon>
        <taxon>Pseudomonadati</taxon>
        <taxon>Myxococcota</taxon>
        <taxon>Myxococcia</taxon>
        <taxon>Myxococcales</taxon>
        <taxon>Cystobacterineae</taxon>
        <taxon>Archangiaceae</taxon>
        <taxon>Cystobacter</taxon>
    </lineage>
</organism>
<dbReference type="AlphaFoldDB" id="A0A1L9BGQ7"/>
<feature type="region of interest" description="Disordered" evidence="1">
    <location>
        <begin position="1"/>
        <end position="32"/>
    </location>
</feature>
<keyword evidence="3" id="KW-1185">Reference proteome</keyword>
<dbReference type="Proteomes" id="UP000182229">
    <property type="component" value="Unassembled WGS sequence"/>
</dbReference>
<evidence type="ECO:0000313" key="2">
    <source>
        <dbReference type="EMBL" id="OJH41440.1"/>
    </source>
</evidence>
<gene>
    <name evidence="2" type="ORF">BON30_11335</name>
</gene>
<accession>A0A1L9BGQ7</accession>
<sequence length="121" mass="13484">MGPGNGVQGDPEGSVHHICTNKNEISEASGGPWTPQFEKFFKLANMDLDDPANLIRIKGHKGPHPREYHQEVLDRITKGMKRCKGPAQCRVALVGELAKIARDLMAEGTRLRHFVTRITEE</sequence>
<comment type="caution">
    <text evidence="2">The sequence shown here is derived from an EMBL/GenBank/DDBJ whole genome shotgun (WGS) entry which is preliminary data.</text>
</comment>
<evidence type="ECO:0000313" key="3">
    <source>
        <dbReference type="Proteomes" id="UP000182229"/>
    </source>
</evidence>
<evidence type="ECO:0000256" key="1">
    <source>
        <dbReference type="SAM" id="MobiDB-lite"/>
    </source>
</evidence>
<dbReference type="EMBL" id="MPIN01000002">
    <property type="protein sequence ID" value="OJH41440.1"/>
    <property type="molecule type" value="Genomic_DNA"/>
</dbReference>
<proteinExistence type="predicted"/>
<reference evidence="2 3" key="2">
    <citation type="submission" date="2016-12" db="EMBL/GenBank/DDBJ databases">
        <title>Draft Genome Sequence of Cystobacter ferrugineus Strain Cbfe23.</title>
        <authorList>
            <person name="Akbar S."/>
            <person name="Dowd S.E."/>
            <person name="Stevens D.C."/>
        </authorList>
    </citation>
    <scope>NUCLEOTIDE SEQUENCE [LARGE SCALE GENOMIC DNA]</scope>
    <source>
        <strain evidence="2 3">Cbfe23</strain>
    </source>
</reference>
<name>A0A1L9BGQ7_9BACT</name>
<reference evidence="3" key="1">
    <citation type="submission" date="2016-11" db="EMBL/GenBank/DDBJ databases">
        <authorList>
            <person name="Shukria A."/>
            <person name="Stevens D.C."/>
        </authorList>
    </citation>
    <scope>NUCLEOTIDE SEQUENCE [LARGE SCALE GENOMIC DNA]</scope>
    <source>
        <strain evidence="3">Cbfe23</strain>
    </source>
</reference>
<dbReference type="Pfam" id="PF14412">
    <property type="entry name" value="AHH"/>
    <property type="match status" value="1"/>
</dbReference>
<protein>
    <submittedName>
        <fullName evidence="2">Uncharacterized protein</fullName>
    </submittedName>
</protein>
<dbReference type="InterPro" id="IPR032871">
    <property type="entry name" value="AHH_dom_containing"/>
</dbReference>
<dbReference type="STRING" id="83449.BON30_11335"/>